<keyword evidence="1" id="KW-0378">Hydrolase</keyword>
<feature type="chain" id="PRO_5039919877" evidence="2">
    <location>
        <begin position="21"/>
        <end position="479"/>
    </location>
</feature>
<evidence type="ECO:0000256" key="1">
    <source>
        <dbReference type="ARBA" id="ARBA00022801"/>
    </source>
</evidence>
<feature type="signal peptide" evidence="2">
    <location>
        <begin position="1"/>
        <end position="20"/>
    </location>
</feature>
<keyword evidence="2" id="KW-0732">Signal</keyword>
<name>A0A9J7BS30_9BACT</name>
<dbReference type="Gene3D" id="2.60.40.10">
    <property type="entry name" value="Immunoglobulins"/>
    <property type="match status" value="1"/>
</dbReference>
<protein>
    <submittedName>
        <fullName evidence="3">Ig-like domain-containing protein</fullName>
    </submittedName>
</protein>
<proteinExistence type="predicted"/>
<dbReference type="InterPro" id="IPR007312">
    <property type="entry name" value="Phosphoesterase"/>
</dbReference>
<dbReference type="InterPro" id="IPR013783">
    <property type="entry name" value="Ig-like_fold"/>
</dbReference>
<keyword evidence="4" id="KW-1185">Reference proteome</keyword>
<dbReference type="Pfam" id="PF17957">
    <property type="entry name" value="Big_7"/>
    <property type="match status" value="2"/>
</dbReference>
<evidence type="ECO:0000256" key="2">
    <source>
        <dbReference type="SAM" id="SignalP"/>
    </source>
</evidence>
<dbReference type="RefSeq" id="WP_260795013.1">
    <property type="nucleotide sequence ID" value="NZ_CP093313.1"/>
</dbReference>
<accession>A0A9J7BS30</accession>
<dbReference type="AlphaFoldDB" id="A0A9J7BS30"/>
<dbReference type="EMBL" id="CP093313">
    <property type="protein sequence ID" value="UWZ85472.1"/>
    <property type="molecule type" value="Genomic_DNA"/>
</dbReference>
<dbReference type="Gene3D" id="3.40.720.10">
    <property type="entry name" value="Alkaline Phosphatase, subunit A"/>
    <property type="match status" value="1"/>
</dbReference>
<dbReference type="KEGG" id="orp:MOP44_05900"/>
<dbReference type="Proteomes" id="UP001059380">
    <property type="component" value="Chromosome"/>
</dbReference>
<dbReference type="GO" id="GO:0016788">
    <property type="term" value="F:hydrolase activity, acting on ester bonds"/>
    <property type="evidence" value="ECO:0007669"/>
    <property type="project" value="InterPro"/>
</dbReference>
<dbReference type="PANTHER" id="PTHR31956:SF8">
    <property type="entry name" value="ACID PHOSPHATASE PHOA (AFU_ORTHOLOGUE AFUA_1G03570)"/>
    <property type="match status" value="1"/>
</dbReference>
<dbReference type="Pfam" id="PF04185">
    <property type="entry name" value="Phosphoesterase"/>
    <property type="match status" value="1"/>
</dbReference>
<evidence type="ECO:0000313" key="3">
    <source>
        <dbReference type="EMBL" id="UWZ85472.1"/>
    </source>
</evidence>
<dbReference type="InterPro" id="IPR017850">
    <property type="entry name" value="Alkaline_phosphatase_core_sf"/>
</dbReference>
<evidence type="ECO:0000313" key="4">
    <source>
        <dbReference type="Proteomes" id="UP001059380"/>
    </source>
</evidence>
<organism evidence="3 4">
    <name type="scientific">Occallatibacter riparius</name>
    <dbReference type="NCBI Taxonomy" id="1002689"/>
    <lineage>
        <taxon>Bacteria</taxon>
        <taxon>Pseudomonadati</taxon>
        <taxon>Acidobacteriota</taxon>
        <taxon>Terriglobia</taxon>
        <taxon>Terriglobales</taxon>
        <taxon>Acidobacteriaceae</taxon>
        <taxon>Occallatibacter</taxon>
    </lineage>
</organism>
<reference evidence="3" key="1">
    <citation type="submission" date="2021-04" db="EMBL/GenBank/DDBJ databases">
        <title>Phylogenetic analysis of Acidobacteriaceae.</title>
        <authorList>
            <person name="Qiu L."/>
            <person name="Zhang Q."/>
        </authorList>
    </citation>
    <scope>NUCLEOTIDE SEQUENCE</scope>
    <source>
        <strain evidence="3">DSM 25168</strain>
    </source>
</reference>
<dbReference type="GO" id="GO:0009395">
    <property type="term" value="P:phospholipid catabolic process"/>
    <property type="evidence" value="ECO:0007669"/>
    <property type="project" value="TreeGrafter"/>
</dbReference>
<dbReference type="PANTHER" id="PTHR31956">
    <property type="entry name" value="NON-SPECIFIC PHOSPHOLIPASE C4-RELATED"/>
    <property type="match status" value="1"/>
</dbReference>
<gene>
    <name evidence="3" type="ORF">MOP44_05900</name>
</gene>
<sequence>MPSKSLCIFASLLFASVASAQSVPRSSHVWMITEENHSYEEVVGNPQMPYYNQLIQQYGLATQFYAEQHSSLPALMWLVAGAPVERNNDTKSCHHHEDNIVREVLQQGYTWRAYQENMPYAGFDGLFSTDYLYYRRHNPLIDFSDVCPGSGQEMNSVPFWQMAADFADNNTPNYAYITPGPDTDAHNGTLPAADQWLQDNVPAILARPEFSPGGDGILFIVWDEGNLYTDDRCSATKKKGCGGRTATLVLGPRVKPGYQSTVTYQNANVLSTVCAAMGLAHCPGAAKDADPMSDFFTTGSGSGDASNSVVISSPGNGATIDGSVRLLATASESETVSQTQVWDNGVKLGVYGTNIDTIYNLAPGQHSTTVLDLDASGSVLHQASVAYTVRAQADGVQVVSPAPGETVNMATVHVVGHASESQPVTQVQVWDNGVKLGWYAGADVNQYYSLSPGSHVVTVLDLDSNYNIIHLSNVPYSVQ</sequence>